<proteinExistence type="predicted"/>
<accession>A0A2T1K8X6</accession>
<evidence type="ECO:0000313" key="4">
    <source>
        <dbReference type="EMBL" id="PSF06468.1"/>
    </source>
</evidence>
<dbReference type="AlphaFoldDB" id="A0A2T1K8X6"/>
<dbReference type="PANTHER" id="PTHR12526">
    <property type="entry name" value="GLYCOSYLTRANSFERASE"/>
    <property type="match status" value="1"/>
</dbReference>
<comment type="caution">
    <text evidence="4">The sequence shown here is derived from an EMBL/GenBank/DDBJ whole genome shotgun (WGS) entry which is preliminary data.</text>
</comment>
<sequence>MSSLKIGHAGRQYPEVRNIIGCVEGANYQLCRDYYSLLRRFGPLLGADPSSNRFFDQQFRFRDFGFNRVDCLHLFNGINYSRTPWVTTYETLIPRFRHVLTNHTTDTERVRSSEKAKRALSLLASEQCRGLIALSGSARQIQGQFLGHFPEFKDQIENKTVVLHPPQKPLADPEMELTFPYENSGIVSFMLVGHHFFRKGGEEVIEALAEFRRRGDTDFRLVIVSRLQTDSYASSADADDVIRVRALINENSEWIEHYEALSPEDVLEKMRLCDIGLLPSYAETYGYSVLEFQACGRPVITTNVRAFPEINSDDRGWLIPVSKREIGGEAYFKTDQDRAALSNAIKTGLTGVVEGILANPQQIRTKGTLALAHILSNHNHKSFGQSLEALYRRA</sequence>
<dbReference type="InterPro" id="IPR001296">
    <property type="entry name" value="Glyco_trans_1"/>
</dbReference>
<keyword evidence="1" id="KW-0328">Glycosyltransferase</keyword>
<keyword evidence="5" id="KW-1185">Reference proteome</keyword>
<protein>
    <recommendedName>
        <fullName evidence="3">Glycosyl transferase family 1 domain-containing protein</fullName>
    </recommendedName>
</protein>
<dbReference type="Proteomes" id="UP000238385">
    <property type="component" value="Unassembled WGS sequence"/>
</dbReference>
<dbReference type="Gene3D" id="3.40.50.2000">
    <property type="entry name" value="Glycogen Phosphorylase B"/>
    <property type="match status" value="1"/>
</dbReference>
<keyword evidence="2" id="KW-0808">Transferase</keyword>
<evidence type="ECO:0000259" key="3">
    <source>
        <dbReference type="Pfam" id="PF00534"/>
    </source>
</evidence>
<dbReference type="PANTHER" id="PTHR12526:SF510">
    <property type="entry name" value="D-INOSITOL 3-PHOSPHATE GLYCOSYLTRANSFERASE"/>
    <property type="match status" value="1"/>
</dbReference>
<reference evidence="4 5" key="1">
    <citation type="submission" date="2018-03" db="EMBL/GenBank/DDBJ databases">
        <title>Marinobacter brunus sp. nov., a marine bacterium of Gamma-proteobacteria isolated from the surface seawater of the South China Sea.</title>
        <authorList>
            <person name="Cheng H."/>
            <person name="Wu Y.-H."/>
            <person name="Xamxidin M."/>
            <person name="Xu X.-W."/>
        </authorList>
    </citation>
    <scope>NUCLEOTIDE SEQUENCE [LARGE SCALE GENOMIC DNA]</scope>
    <source>
        <strain evidence="4 5">JCM 30472</strain>
    </source>
</reference>
<evidence type="ECO:0000256" key="2">
    <source>
        <dbReference type="ARBA" id="ARBA00022679"/>
    </source>
</evidence>
<feature type="domain" description="Glycosyl transferase family 1" evidence="3">
    <location>
        <begin position="191"/>
        <end position="322"/>
    </location>
</feature>
<organism evidence="4 5">
    <name type="scientific">Marinobacter halophilus</name>
    <dbReference type="NCBI Taxonomy" id="1323740"/>
    <lineage>
        <taxon>Bacteria</taxon>
        <taxon>Pseudomonadati</taxon>
        <taxon>Pseudomonadota</taxon>
        <taxon>Gammaproteobacteria</taxon>
        <taxon>Pseudomonadales</taxon>
        <taxon>Marinobacteraceae</taxon>
        <taxon>Marinobacter</taxon>
    </lineage>
</organism>
<dbReference type="GO" id="GO:1901135">
    <property type="term" value="P:carbohydrate derivative metabolic process"/>
    <property type="evidence" value="ECO:0007669"/>
    <property type="project" value="UniProtKB-ARBA"/>
</dbReference>
<name>A0A2T1K8X6_9GAMM</name>
<dbReference type="Pfam" id="PF00534">
    <property type="entry name" value="Glycos_transf_1"/>
    <property type="match status" value="1"/>
</dbReference>
<dbReference type="CDD" id="cd03801">
    <property type="entry name" value="GT4_PimA-like"/>
    <property type="match status" value="1"/>
</dbReference>
<evidence type="ECO:0000256" key="1">
    <source>
        <dbReference type="ARBA" id="ARBA00022676"/>
    </source>
</evidence>
<dbReference type="GO" id="GO:0016757">
    <property type="term" value="F:glycosyltransferase activity"/>
    <property type="evidence" value="ECO:0007669"/>
    <property type="project" value="UniProtKB-KW"/>
</dbReference>
<dbReference type="EMBL" id="PXNN01000017">
    <property type="protein sequence ID" value="PSF06468.1"/>
    <property type="molecule type" value="Genomic_DNA"/>
</dbReference>
<dbReference type="OrthoDB" id="258796at2"/>
<evidence type="ECO:0000313" key="5">
    <source>
        <dbReference type="Proteomes" id="UP000238385"/>
    </source>
</evidence>
<gene>
    <name evidence="4" type="ORF">C7H08_15280</name>
</gene>
<dbReference type="RefSeq" id="WP_106673099.1">
    <property type="nucleotide sequence ID" value="NZ_BMFE01000002.1"/>
</dbReference>
<dbReference type="SUPFAM" id="SSF53756">
    <property type="entry name" value="UDP-Glycosyltransferase/glycogen phosphorylase"/>
    <property type="match status" value="1"/>
</dbReference>